<dbReference type="PANTHER" id="PTHR43585:SF2">
    <property type="entry name" value="ATP-GRASP ENZYME FSQD"/>
    <property type="match status" value="1"/>
</dbReference>
<sequence>MDHVAIVDPYSSGQFLAAEFASRGYSCWAIHSCSPIPEVFSSSFYPDNFEHSFFYTGDNFETLLYMLRAQGCAAVVAGAESGVILANRLAHTLGLPSCAADKLDTLRDKFLMQEQISLDGLRSIPQFQASSVSEVLARLPELDAARTVVKPLSSCGTDGVNFCENADQVKNAVEHILDSRDCIGNANKSVLVQKYMSGSEYVIDTVSLNGQHYVTNTSRYDKAPLHGSIVYVQENFIHPDDPEVQPLVDYALKALTSLGVDFGAAHIEIMLDEHGPVLIELGARLHGAKAPRNAQYFSNISQIDLLVDAAIDPGRFALRTSQPPIYHKHSRAVSLINSQRGEIIALPGKDWVNSLASYTTAFWNIAVGDHIEPTRNLFDSPGGVFLAHESLAALESDTRLIRKMESEGKLWSVA</sequence>
<dbReference type="NCBIfam" id="NF005543">
    <property type="entry name" value="PRK07206.1"/>
    <property type="match status" value="1"/>
</dbReference>
<reference evidence="6 7" key="1">
    <citation type="journal article" date="2013" name="Genome Announc.">
        <title>Draft genome sequence of the moderately halophilic gammaproteobacterium Halomonas anticariensis FP35.</title>
        <authorList>
            <person name="Tahrioui A."/>
            <person name="Quesada E."/>
            <person name="Llamas I."/>
        </authorList>
    </citation>
    <scope>NUCLEOTIDE SEQUENCE [LARGE SCALE GENOMIC DNA]</scope>
    <source>
        <strain evidence="7">DSM 16096 / CECT 5854 / LMG 22089 / FP35</strain>
    </source>
</reference>
<dbReference type="GO" id="GO:0005524">
    <property type="term" value="F:ATP binding"/>
    <property type="evidence" value="ECO:0007669"/>
    <property type="project" value="UniProtKB-UniRule"/>
</dbReference>
<name>S2LDS9_LITA3</name>
<dbReference type="OrthoDB" id="24041at2"/>
<keyword evidence="1" id="KW-0436">Ligase</keyword>
<dbReference type="GO" id="GO:0046872">
    <property type="term" value="F:metal ion binding"/>
    <property type="evidence" value="ECO:0007669"/>
    <property type="project" value="InterPro"/>
</dbReference>
<evidence type="ECO:0000313" key="6">
    <source>
        <dbReference type="EMBL" id="EPC02896.1"/>
    </source>
</evidence>
<dbReference type="InterPro" id="IPR052032">
    <property type="entry name" value="ATP-dep_AA_Ligase"/>
</dbReference>
<dbReference type="PATRIC" id="fig|1121939.11.peg.1811"/>
<proteinExistence type="predicted"/>
<protein>
    <recommendedName>
        <fullName evidence="5">ATP-grasp domain-containing protein</fullName>
    </recommendedName>
</protein>
<organism evidence="6 7">
    <name type="scientific">Litchfieldella anticariensis (strain DSM 16096 / CECT 5854 / CIP 108499 / LMG 22089 / FP35)</name>
    <name type="common">Halomonas anticariensis</name>
    <dbReference type="NCBI Taxonomy" id="1121939"/>
    <lineage>
        <taxon>Bacteria</taxon>
        <taxon>Pseudomonadati</taxon>
        <taxon>Pseudomonadota</taxon>
        <taxon>Gammaproteobacteria</taxon>
        <taxon>Oceanospirillales</taxon>
        <taxon>Halomonadaceae</taxon>
        <taxon>Litchfieldella</taxon>
    </lineage>
</organism>
<comment type="caution">
    <text evidence="6">The sequence shown here is derived from an EMBL/GenBank/DDBJ whole genome shotgun (WGS) entry which is preliminary data.</text>
</comment>
<dbReference type="PROSITE" id="PS50975">
    <property type="entry name" value="ATP_GRASP"/>
    <property type="match status" value="1"/>
</dbReference>
<accession>S2LDS9</accession>
<dbReference type="SUPFAM" id="SSF56059">
    <property type="entry name" value="Glutathione synthetase ATP-binding domain-like"/>
    <property type="match status" value="1"/>
</dbReference>
<keyword evidence="2 4" id="KW-0547">Nucleotide-binding</keyword>
<dbReference type="InterPro" id="IPR011761">
    <property type="entry name" value="ATP-grasp"/>
</dbReference>
<dbReference type="STRING" id="1121939.L861_24105"/>
<dbReference type="Pfam" id="PF13535">
    <property type="entry name" value="ATP-grasp_4"/>
    <property type="match status" value="1"/>
</dbReference>
<dbReference type="Proteomes" id="UP000014463">
    <property type="component" value="Unassembled WGS sequence"/>
</dbReference>
<dbReference type="PANTHER" id="PTHR43585">
    <property type="entry name" value="FUMIPYRROLE BIOSYNTHESIS PROTEIN C"/>
    <property type="match status" value="1"/>
</dbReference>
<evidence type="ECO:0000256" key="1">
    <source>
        <dbReference type="ARBA" id="ARBA00022598"/>
    </source>
</evidence>
<keyword evidence="3 4" id="KW-0067">ATP-binding</keyword>
<dbReference type="GO" id="GO:0016874">
    <property type="term" value="F:ligase activity"/>
    <property type="evidence" value="ECO:0007669"/>
    <property type="project" value="UniProtKB-KW"/>
</dbReference>
<dbReference type="RefSeq" id="WP_016416314.1">
    <property type="nucleotide sequence ID" value="NZ_AUAB01000015.1"/>
</dbReference>
<evidence type="ECO:0000256" key="4">
    <source>
        <dbReference type="PROSITE-ProRule" id="PRU00409"/>
    </source>
</evidence>
<evidence type="ECO:0000256" key="2">
    <source>
        <dbReference type="ARBA" id="ARBA00022741"/>
    </source>
</evidence>
<dbReference type="Gene3D" id="3.30.470.20">
    <property type="entry name" value="ATP-grasp fold, B domain"/>
    <property type="match status" value="1"/>
</dbReference>
<keyword evidence="7" id="KW-1185">Reference proteome</keyword>
<evidence type="ECO:0000313" key="7">
    <source>
        <dbReference type="Proteomes" id="UP000014463"/>
    </source>
</evidence>
<evidence type="ECO:0000259" key="5">
    <source>
        <dbReference type="PROSITE" id="PS50975"/>
    </source>
</evidence>
<gene>
    <name evidence="6" type="ORF">L861_24105</name>
</gene>
<dbReference type="EMBL" id="ASTJ01000023">
    <property type="protein sequence ID" value="EPC02896.1"/>
    <property type="molecule type" value="Genomic_DNA"/>
</dbReference>
<evidence type="ECO:0000256" key="3">
    <source>
        <dbReference type="ARBA" id="ARBA00022840"/>
    </source>
</evidence>
<feature type="domain" description="ATP-grasp" evidence="5">
    <location>
        <begin position="113"/>
        <end position="311"/>
    </location>
</feature>
<dbReference type="AlphaFoldDB" id="S2LDS9"/>
<dbReference type="eggNOG" id="COG0151">
    <property type="taxonomic scope" value="Bacteria"/>
</dbReference>